<proteinExistence type="predicted"/>
<protein>
    <recommendedName>
        <fullName evidence="3">GIY-YIG domain-containing protein</fullName>
    </recommendedName>
</protein>
<evidence type="ECO:0000313" key="2">
    <source>
        <dbReference type="Proteomes" id="UP000473905"/>
    </source>
</evidence>
<dbReference type="EMBL" id="VWKB01000031">
    <property type="protein sequence ID" value="KAA4092852.1"/>
    <property type="molecule type" value="Genomic_DNA"/>
</dbReference>
<keyword evidence="2" id="KW-1185">Reference proteome</keyword>
<evidence type="ECO:0000313" key="1">
    <source>
        <dbReference type="EMBL" id="KAA4092852.1"/>
    </source>
</evidence>
<evidence type="ECO:0008006" key="3">
    <source>
        <dbReference type="Google" id="ProtNLM"/>
    </source>
</evidence>
<gene>
    <name evidence="1" type="ORF">F3D66_20750</name>
</gene>
<accession>A0A5M5EBC6</accession>
<reference evidence="1 2" key="1">
    <citation type="journal article" date="2019" name="Nat. Med.">
        <title>A library of human gut bacterial isolates paired with longitudinal multiomics data enables mechanistic microbiome research.</title>
        <authorList>
            <person name="Poyet M."/>
            <person name="Groussin M."/>
            <person name="Gibbons S.M."/>
            <person name="Avila-Pacheco J."/>
            <person name="Jiang X."/>
            <person name="Kearney S.M."/>
            <person name="Perrotta A.R."/>
            <person name="Berdy B."/>
            <person name="Zhao S."/>
            <person name="Lieberman T.D."/>
            <person name="Swanson P.K."/>
            <person name="Smith M."/>
            <person name="Roesemann S."/>
            <person name="Alexander J.E."/>
            <person name="Rich S.A."/>
            <person name="Livny J."/>
            <person name="Vlamakis H."/>
            <person name="Clish C."/>
            <person name="Bullock K."/>
            <person name="Deik A."/>
            <person name="Scott J."/>
            <person name="Pierce K.A."/>
            <person name="Xavier R.J."/>
            <person name="Alm E.J."/>
        </authorList>
    </citation>
    <scope>NUCLEOTIDE SEQUENCE [LARGE SCALE GENOMIC DNA]</scope>
    <source>
        <strain evidence="1 2">BIOML-A134</strain>
    </source>
</reference>
<comment type="caution">
    <text evidence="1">The sequence shown here is derived from an EMBL/GenBank/DDBJ whole genome shotgun (WGS) entry which is preliminary data.</text>
</comment>
<dbReference type="AlphaFoldDB" id="A0A5M5EBC6"/>
<sequence length="170" mass="20009">MFDLLKMYENGAFYFKPGEDLKTKCMDSQIPKECCGVYIVYGFCGNEKKVMYIGSSGHLDENNKPKPRKGGLKRRIYGKQKNESGKLVYRNKLWPDLMGTSITKLEICWYNTGDDNPLNVEFLLLLEYIILYRKFPIWNKEIKLDKRLNVDLENFMKEKNISFFKMISAQ</sequence>
<organism evidence="1 2">
    <name type="scientific">Bacteroides ovatus</name>
    <dbReference type="NCBI Taxonomy" id="28116"/>
    <lineage>
        <taxon>Bacteria</taxon>
        <taxon>Pseudomonadati</taxon>
        <taxon>Bacteroidota</taxon>
        <taxon>Bacteroidia</taxon>
        <taxon>Bacteroidales</taxon>
        <taxon>Bacteroidaceae</taxon>
        <taxon>Bacteroides</taxon>
    </lineage>
</organism>
<dbReference type="Proteomes" id="UP000473905">
    <property type="component" value="Unassembled WGS sequence"/>
</dbReference>
<name>A0A5M5EBC6_BACOV</name>